<feature type="domain" description="HTH araC/xylS-type" evidence="3">
    <location>
        <begin position="243"/>
        <end position="341"/>
    </location>
</feature>
<dbReference type="EMBL" id="JAVRHM010000010">
    <property type="protein sequence ID" value="MDT0690144.1"/>
    <property type="molecule type" value="Genomic_DNA"/>
</dbReference>
<dbReference type="InterPro" id="IPR018060">
    <property type="entry name" value="HTH_AraC"/>
</dbReference>
<reference evidence="4 5" key="1">
    <citation type="submission" date="2023-09" db="EMBL/GenBank/DDBJ databases">
        <authorList>
            <person name="Rey-Velasco X."/>
        </authorList>
    </citation>
    <scope>NUCLEOTIDE SEQUENCE [LARGE SCALE GENOMIC DNA]</scope>
    <source>
        <strain evidence="4 5">F188</strain>
    </source>
</reference>
<gene>
    <name evidence="4" type="ORF">RM549_10135</name>
</gene>
<evidence type="ECO:0000313" key="5">
    <source>
        <dbReference type="Proteomes" id="UP001261624"/>
    </source>
</evidence>
<dbReference type="Proteomes" id="UP001261624">
    <property type="component" value="Unassembled WGS sequence"/>
</dbReference>
<name>A0ABU3E2B4_9FLAO</name>
<dbReference type="PROSITE" id="PS01124">
    <property type="entry name" value="HTH_ARAC_FAMILY_2"/>
    <property type="match status" value="1"/>
</dbReference>
<sequence>MFKTIFLKTIQVNSLPINDVLRNISEAFDVPLQQNCEEYYIKVPSNMGKGTIKGINFGNGLGFIIYDCTFQKDFEIHFVKTQVHPLKFIYALQGSVGHRFGNEKVVHNIKKFQNAVVASERSNGHILSFLAGEKAVITSIEIQRDEFQSKTSCEVESMEEEFKKLFTDEKASHQFLYEGMYSLHISEMFKEIENFKEKEFLKKLFTEGKIYEIIALQMLQYQDDLKDVGNRSLLRLYEVEQIEKAAEIIKLDIINFHSIEVISREVGLNANKLQQGFHDLYSHTVNGYVNKVRLDLAQNLLINTDLSLAEIVDRIGLINKSYFSKIFKDKHGISPSNYRKKNKNFHNNSQSE</sequence>
<dbReference type="PANTHER" id="PTHR47893">
    <property type="entry name" value="REGULATORY PROTEIN PCHR"/>
    <property type="match status" value="1"/>
</dbReference>
<keyword evidence="2" id="KW-0804">Transcription</keyword>
<evidence type="ECO:0000256" key="1">
    <source>
        <dbReference type="ARBA" id="ARBA00023015"/>
    </source>
</evidence>
<dbReference type="Gene3D" id="1.10.10.60">
    <property type="entry name" value="Homeodomain-like"/>
    <property type="match status" value="1"/>
</dbReference>
<keyword evidence="5" id="KW-1185">Reference proteome</keyword>
<dbReference type="SUPFAM" id="SSF46689">
    <property type="entry name" value="Homeodomain-like"/>
    <property type="match status" value="1"/>
</dbReference>
<dbReference type="InterPro" id="IPR053142">
    <property type="entry name" value="PchR_regulatory_protein"/>
</dbReference>
<dbReference type="PANTHER" id="PTHR47893:SF1">
    <property type="entry name" value="REGULATORY PROTEIN PCHR"/>
    <property type="match status" value="1"/>
</dbReference>
<evidence type="ECO:0000256" key="2">
    <source>
        <dbReference type="ARBA" id="ARBA00023163"/>
    </source>
</evidence>
<proteinExistence type="predicted"/>
<comment type="caution">
    <text evidence="4">The sequence shown here is derived from an EMBL/GenBank/DDBJ whole genome shotgun (WGS) entry which is preliminary data.</text>
</comment>
<dbReference type="InterPro" id="IPR009057">
    <property type="entry name" value="Homeodomain-like_sf"/>
</dbReference>
<accession>A0ABU3E2B4</accession>
<evidence type="ECO:0000259" key="3">
    <source>
        <dbReference type="PROSITE" id="PS01124"/>
    </source>
</evidence>
<dbReference type="Pfam" id="PF12833">
    <property type="entry name" value="HTH_18"/>
    <property type="match status" value="1"/>
</dbReference>
<protein>
    <submittedName>
        <fullName evidence="4">AraC family transcriptional regulator</fullName>
    </submittedName>
</protein>
<dbReference type="RefSeq" id="WP_311684367.1">
    <property type="nucleotide sequence ID" value="NZ_JAVRHM010000010.1"/>
</dbReference>
<organism evidence="4 5">
    <name type="scientific">Autumnicola patrickiae</name>
    <dbReference type="NCBI Taxonomy" id="3075591"/>
    <lineage>
        <taxon>Bacteria</taxon>
        <taxon>Pseudomonadati</taxon>
        <taxon>Bacteroidota</taxon>
        <taxon>Flavobacteriia</taxon>
        <taxon>Flavobacteriales</taxon>
        <taxon>Flavobacteriaceae</taxon>
        <taxon>Autumnicola</taxon>
    </lineage>
</organism>
<dbReference type="SMART" id="SM00342">
    <property type="entry name" value="HTH_ARAC"/>
    <property type="match status" value="1"/>
</dbReference>
<evidence type="ECO:0000313" key="4">
    <source>
        <dbReference type="EMBL" id="MDT0690144.1"/>
    </source>
</evidence>
<keyword evidence="1" id="KW-0805">Transcription regulation</keyword>